<comment type="caution">
    <text evidence="3">The sequence shown here is derived from an EMBL/GenBank/DDBJ whole genome shotgun (WGS) entry which is preliminary data.</text>
</comment>
<organism evidence="3 4">
    <name type="scientific">Podospora didyma</name>
    <dbReference type="NCBI Taxonomy" id="330526"/>
    <lineage>
        <taxon>Eukaryota</taxon>
        <taxon>Fungi</taxon>
        <taxon>Dikarya</taxon>
        <taxon>Ascomycota</taxon>
        <taxon>Pezizomycotina</taxon>
        <taxon>Sordariomycetes</taxon>
        <taxon>Sordariomycetidae</taxon>
        <taxon>Sordariales</taxon>
        <taxon>Podosporaceae</taxon>
        <taxon>Podospora</taxon>
    </lineage>
</organism>
<evidence type="ECO:0008006" key="5">
    <source>
        <dbReference type="Google" id="ProtNLM"/>
    </source>
</evidence>
<proteinExistence type="predicted"/>
<dbReference type="AlphaFoldDB" id="A0AAE0K4E3"/>
<evidence type="ECO:0000313" key="4">
    <source>
        <dbReference type="Proteomes" id="UP001285441"/>
    </source>
</evidence>
<reference evidence="3" key="2">
    <citation type="submission" date="2023-06" db="EMBL/GenBank/DDBJ databases">
        <authorList>
            <consortium name="Lawrence Berkeley National Laboratory"/>
            <person name="Haridas S."/>
            <person name="Hensen N."/>
            <person name="Bonometti L."/>
            <person name="Westerberg I."/>
            <person name="Brannstrom I.O."/>
            <person name="Guillou S."/>
            <person name="Cros-Aarteil S."/>
            <person name="Calhoun S."/>
            <person name="Kuo A."/>
            <person name="Mondo S."/>
            <person name="Pangilinan J."/>
            <person name="Riley R."/>
            <person name="LaButti K."/>
            <person name="Andreopoulos B."/>
            <person name="Lipzen A."/>
            <person name="Chen C."/>
            <person name="Yanf M."/>
            <person name="Daum C."/>
            <person name="Ng V."/>
            <person name="Clum A."/>
            <person name="Steindorff A."/>
            <person name="Ohm R."/>
            <person name="Martin F."/>
            <person name="Silar P."/>
            <person name="Natvig D."/>
            <person name="Lalanne C."/>
            <person name="Gautier V."/>
            <person name="Ament-velasquez S.L."/>
            <person name="Kruys A."/>
            <person name="Hutchinson M.I."/>
            <person name="Powell A.J."/>
            <person name="Barry K."/>
            <person name="Miller A.N."/>
            <person name="Grigoriev I.V."/>
            <person name="Debuchy R."/>
            <person name="Gladieux P."/>
            <person name="Thoren M.H."/>
            <person name="Johannesson H."/>
        </authorList>
    </citation>
    <scope>NUCLEOTIDE SEQUENCE</scope>
    <source>
        <strain evidence="3">CBS 232.78</strain>
    </source>
</reference>
<feature type="region of interest" description="Disordered" evidence="1">
    <location>
        <begin position="142"/>
        <end position="165"/>
    </location>
</feature>
<gene>
    <name evidence="3" type="ORF">B0H63DRAFT_303676</name>
</gene>
<evidence type="ECO:0000313" key="3">
    <source>
        <dbReference type="EMBL" id="KAK3369848.1"/>
    </source>
</evidence>
<sequence>MYLIKVISSCFFLVLCLLPHSTVGYDARPTPIYIDLIPGYANLSACAEIPLSLIVRNMWKGCADGSRLTSYSCFCTDSYSKFTFDISTSVVENCQETAPAAATGMATSAVNVFHTYCASGSQYIRPKDASAVAAMTQTSASSVVTSPPTTPMPAMGPSKTGVTSGATTVGDKTHRLIIILSWGLLVALLCY</sequence>
<keyword evidence="2" id="KW-0732">Signal</keyword>
<evidence type="ECO:0000256" key="1">
    <source>
        <dbReference type="SAM" id="MobiDB-lite"/>
    </source>
</evidence>
<feature type="signal peptide" evidence="2">
    <location>
        <begin position="1"/>
        <end position="24"/>
    </location>
</feature>
<dbReference type="Proteomes" id="UP001285441">
    <property type="component" value="Unassembled WGS sequence"/>
</dbReference>
<dbReference type="EMBL" id="JAULSW010000009">
    <property type="protein sequence ID" value="KAK3369848.1"/>
    <property type="molecule type" value="Genomic_DNA"/>
</dbReference>
<keyword evidence="4" id="KW-1185">Reference proteome</keyword>
<feature type="compositionally biased region" description="Low complexity" evidence="1">
    <location>
        <begin position="142"/>
        <end position="158"/>
    </location>
</feature>
<evidence type="ECO:0000256" key="2">
    <source>
        <dbReference type="SAM" id="SignalP"/>
    </source>
</evidence>
<protein>
    <recommendedName>
        <fullName evidence="5">Extracellular membrane protein CFEM domain-containing protein</fullName>
    </recommendedName>
</protein>
<accession>A0AAE0K4E3</accession>
<name>A0AAE0K4E3_9PEZI</name>
<reference evidence="3" key="1">
    <citation type="journal article" date="2023" name="Mol. Phylogenet. Evol.">
        <title>Genome-scale phylogeny and comparative genomics of the fungal order Sordariales.</title>
        <authorList>
            <person name="Hensen N."/>
            <person name="Bonometti L."/>
            <person name="Westerberg I."/>
            <person name="Brannstrom I.O."/>
            <person name="Guillou S."/>
            <person name="Cros-Aarteil S."/>
            <person name="Calhoun S."/>
            <person name="Haridas S."/>
            <person name="Kuo A."/>
            <person name="Mondo S."/>
            <person name="Pangilinan J."/>
            <person name="Riley R."/>
            <person name="LaButti K."/>
            <person name="Andreopoulos B."/>
            <person name="Lipzen A."/>
            <person name="Chen C."/>
            <person name="Yan M."/>
            <person name="Daum C."/>
            <person name="Ng V."/>
            <person name="Clum A."/>
            <person name="Steindorff A."/>
            <person name="Ohm R.A."/>
            <person name="Martin F."/>
            <person name="Silar P."/>
            <person name="Natvig D.O."/>
            <person name="Lalanne C."/>
            <person name="Gautier V."/>
            <person name="Ament-Velasquez S.L."/>
            <person name="Kruys A."/>
            <person name="Hutchinson M.I."/>
            <person name="Powell A.J."/>
            <person name="Barry K."/>
            <person name="Miller A.N."/>
            <person name="Grigoriev I.V."/>
            <person name="Debuchy R."/>
            <person name="Gladieux P."/>
            <person name="Hiltunen Thoren M."/>
            <person name="Johannesson H."/>
        </authorList>
    </citation>
    <scope>NUCLEOTIDE SEQUENCE</scope>
    <source>
        <strain evidence="3">CBS 232.78</strain>
    </source>
</reference>
<feature type="chain" id="PRO_5042006282" description="Extracellular membrane protein CFEM domain-containing protein" evidence="2">
    <location>
        <begin position="25"/>
        <end position="191"/>
    </location>
</feature>